<keyword evidence="1" id="KW-0812">Transmembrane</keyword>
<comment type="caution">
    <text evidence="2">The sequence shown here is derived from an EMBL/GenBank/DDBJ whole genome shotgun (WGS) entry which is preliminary data.</text>
</comment>
<keyword evidence="3" id="KW-1185">Reference proteome</keyword>
<feature type="transmembrane region" description="Helical" evidence="1">
    <location>
        <begin position="273"/>
        <end position="293"/>
    </location>
</feature>
<dbReference type="AlphaFoldDB" id="A0A364RFF2"/>
<dbReference type="Proteomes" id="UP000251692">
    <property type="component" value="Unassembled WGS sequence"/>
</dbReference>
<evidence type="ECO:0000313" key="2">
    <source>
        <dbReference type="EMBL" id="RAU82997.1"/>
    </source>
</evidence>
<reference evidence="2 3" key="1">
    <citation type="submission" date="2018-06" db="EMBL/GenBank/DDBJ databases">
        <authorList>
            <person name="Liu Z.-W."/>
        </authorList>
    </citation>
    <scope>NUCLEOTIDE SEQUENCE [LARGE SCALE GENOMIC DNA]</scope>
    <source>
        <strain evidence="2 3">2b14</strain>
    </source>
</reference>
<dbReference type="RefSeq" id="WP_112305147.1">
    <property type="nucleotide sequence ID" value="NZ_QMDV01000002.1"/>
</dbReference>
<keyword evidence="1" id="KW-1133">Transmembrane helix</keyword>
<gene>
    <name evidence="2" type="ORF">DP923_07090</name>
</gene>
<accession>A0A364RFF2</accession>
<organism evidence="2 3">
    <name type="scientific">Pontibacter arcticus</name>
    <dbReference type="NCBI Taxonomy" id="2080288"/>
    <lineage>
        <taxon>Bacteria</taxon>
        <taxon>Pseudomonadati</taxon>
        <taxon>Bacteroidota</taxon>
        <taxon>Cytophagia</taxon>
        <taxon>Cytophagales</taxon>
        <taxon>Hymenobacteraceae</taxon>
        <taxon>Pontibacter</taxon>
    </lineage>
</organism>
<proteinExistence type="predicted"/>
<sequence length="304" mass="34771">MYKEKENKDSYPKKYTREDEIDISVIFSNLRSAANSISHGFKSFLLLIVRKFIFLIAFFCIGSLAGYATYSVTKPYYTSSMTLVLAEIRNQFVEDELSKFTVMVDDDNFNAIADRLEISVEDAKQIKKLTFSNLDQERVSEDSILTGSPFRIELQLYDRKLFEKMEPAITSYLENNRFFAKQKRIKQRQIEGMITKLKKEISSMDSIKAEISAPRGPVNGFVYGEPLDPSNLFRESISMYEQQAELEAELEQLDNMQVVIGFSPQSRPTGPNLLKYLALGGLIAFVIGLLVALRLEAKRKRKLA</sequence>
<evidence type="ECO:0000313" key="3">
    <source>
        <dbReference type="Proteomes" id="UP000251692"/>
    </source>
</evidence>
<name>A0A364RFF2_9BACT</name>
<protein>
    <submittedName>
        <fullName evidence="2">Chain length determinant protein</fullName>
    </submittedName>
</protein>
<dbReference type="EMBL" id="QMDV01000002">
    <property type="protein sequence ID" value="RAU82997.1"/>
    <property type="molecule type" value="Genomic_DNA"/>
</dbReference>
<dbReference type="OrthoDB" id="979029at2"/>
<evidence type="ECO:0000256" key="1">
    <source>
        <dbReference type="SAM" id="Phobius"/>
    </source>
</evidence>
<keyword evidence="1" id="KW-0472">Membrane</keyword>
<reference evidence="2 3" key="2">
    <citation type="submission" date="2018-07" db="EMBL/GenBank/DDBJ databases">
        <title>Pontibacter sp. 2b14 genomic sequence and assembly.</title>
        <authorList>
            <person name="Du Z.-J."/>
        </authorList>
    </citation>
    <scope>NUCLEOTIDE SEQUENCE [LARGE SCALE GENOMIC DNA]</scope>
    <source>
        <strain evidence="2 3">2b14</strain>
    </source>
</reference>
<feature type="transmembrane region" description="Helical" evidence="1">
    <location>
        <begin position="52"/>
        <end position="70"/>
    </location>
</feature>